<protein>
    <recommendedName>
        <fullName evidence="7">Carbonic anhydrase</fullName>
        <ecNumber evidence="7">4.2.1.1</ecNumber>
    </recommendedName>
    <alternativeName>
        <fullName evidence="7">Carbonate dehydratase</fullName>
    </alternativeName>
</protein>
<dbReference type="Pfam" id="PF00484">
    <property type="entry name" value="Pro_CA"/>
    <property type="match status" value="1"/>
</dbReference>
<dbReference type="STRING" id="583355.Caka_2231"/>
<evidence type="ECO:0000256" key="2">
    <source>
        <dbReference type="ARBA" id="ARBA00022723"/>
    </source>
</evidence>
<comment type="cofactor">
    <cofactor evidence="6">
        <name>Zn(2+)</name>
        <dbReference type="ChEBI" id="CHEBI:29105"/>
    </cofactor>
    <text evidence="6">Binds 1 zinc ion per subunit.</text>
</comment>
<feature type="binding site" evidence="6">
    <location>
        <position position="101"/>
    </location>
    <ligand>
        <name>Zn(2+)</name>
        <dbReference type="ChEBI" id="CHEBI:29105"/>
    </ligand>
</feature>
<evidence type="ECO:0000256" key="7">
    <source>
        <dbReference type="RuleBase" id="RU003956"/>
    </source>
</evidence>
<keyword evidence="9" id="KW-1185">Reference proteome</keyword>
<proteinExistence type="inferred from homology"/>
<evidence type="ECO:0000256" key="4">
    <source>
        <dbReference type="ARBA" id="ARBA00023239"/>
    </source>
</evidence>
<feature type="binding site" evidence="6">
    <location>
        <position position="98"/>
    </location>
    <ligand>
        <name>Zn(2+)</name>
        <dbReference type="ChEBI" id="CHEBI:29105"/>
    </ligand>
</feature>
<dbReference type="InterPro" id="IPR036874">
    <property type="entry name" value="Carbonic_anhydrase_sf"/>
</dbReference>
<dbReference type="GO" id="GO:0004089">
    <property type="term" value="F:carbonate dehydratase activity"/>
    <property type="evidence" value="ECO:0007669"/>
    <property type="project" value="UniProtKB-UniRule"/>
</dbReference>
<dbReference type="SMART" id="SM00947">
    <property type="entry name" value="Pro_CA"/>
    <property type="match status" value="1"/>
</dbReference>
<comment type="function">
    <text evidence="7">Reversible hydration of carbon dioxide.</text>
</comment>
<dbReference type="RefSeq" id="WP_013043970.1">
    <property type="nucleotide sequence ID" value="NC_014008.1"/>
</dbReference>
<dbReference type="GO" id="GO:0015976">
    <property type="term" value="P:carbon utilization"/>
    <property type="evidence" value="ECO:0007669"/>
    <property type="project" value="InterPro"/>
</dbReference>
<evidence type="ECO:0000313" key="9">
    <source>
        <dbReference type="Proteomes" id="UP000000925"/>
    </source>
</evidence>
<dbReference type="OrthoDB" id="9769739at2"/>
<organism evidence="8 9">
    <name type="scientific">Coraliomargarita akajimensis (strain DSM 45221 / IAM 15411 / JCM 23193 / KCTC 12865 / 04OKA010-24)</name>
    <dbReference type="NCBI Taxonomy" id="583355"/>
    <lineage>
        <taxon>Bacteria</taxon>
        <taxon>Pseudomonadati</taxon>
        <taxon>Verrucomicrobiota</taxon>
        <taxon>Opitutia</taxon>
        <taxon>Puniceicoccales</taxon>
        <taxon>Coraliomargaritaceae</taxon>
        <taxon>Coraliomargarita</taxon>
    </lineage>
</organism>
<dbReference type="PANTHER" id="PTHR11002:SF76">
    <property type="entry name" value="CARBONIC ANHYDRASE"/>
    <property type="match status" value="1"/>
</dbReference>
<dbReference type="CDD" id="cd00883">
    <property type="entry name" value="beta_CA_cladeA"/>
    <property type="match status" value="1"/>
</dbReference>
<dbReference type="eggNOG" id="COG0288">
    <property type="taxonomic scope" value="Bacteria"/>
</dbReference>
<evidence type="ECO:0000256" key="3">
    <source>
        <dbReference type="ARBA" id="ARBA00022833"/>
    </source>
</evidence>
<dbReference type="GO" id="GO:0008270">
    <property type="term" value="F:zinc ion binding"/>
    <property type="evidence" value="ECO:0007669"/>
    <property type="project" value="UniProtKB-UniRule"/>
</dbReference>
<comment type="catalytic activity">
    <reaction evidence="5 7">
        <text>hydrogencarbonate + H(+) = CO2 + H2O</text>
        <dbReference type="Rhea" id="RHEA:10748"/>
        <dbReference type="ChEBI" id="CHEBI:15377"/>
        <dbReference type="ChEBI" id="CHEBI:15378"/>
        <dbReference type="ChEBI" id="CHEBI:16526"/>
        <dbReference type="ChEBI" id="CHEBI:17544"/>
        <dbReference type="EC" id="4.2.1.1"/>
    </reaction>
</comment>
<comment type="similarity">
    <text evidence="1 7">Belongs to the beta-class carbonic anhydrase family.</text>
</comment>
<gene>
    <name evidence="8" type="ordered locus">Caka_2231</name>
</gene>
<dbReference type="PROSITE" id="PS00705">
    <property type="entry name" value="PROK_CO2_ANHYDRASE_2"/>
    <property type="match status" value="1"/>
</dbReference>
<dbReference type="FunFam" id="3.40.1050.10:FF:000001">
    <property type="entry name" value="Carbonic anhydrase"/>
    <property type="match status" value="1"/>
</dbReference>
<sequence length="205" mass="22935">MKTLPELIENNRAWAADIKATNPEFFETLAKAQTPKYLWIGCADSRVPANQITGLAPGELFVHRNIANLVVHSDLNMLSVLQYAVDALKVEHVIICGHYNCGGVRAAINPAPNGLVDNWLRHIEDTAVVNWNELKPMDEDARVDRMCELNVLQQAKNLSRTTVLQEAWARGQQVDIHSWIYSLKDGHIQTLAEPITGYTEPLSSK</sequence>
<dbReference type="SUPFAM" id="SSF53056">
    <property type="entry name" value="beta-carbonic anhydrase, cab"/>
    <property type="match status" value="1"/>
</dbReference>
<keyword evidence="3 6" id="KW-0862">Zinc</keyword>
<name>D5EM88_CORAD</name>
<dbReference type="EC" id="4.2.1.1" evidence="7"/>
<feature type="binding site" evidence="6">
    <location>
        <position position="44"/>
    </location>
    <ligand>
        <name>Zn(2+)</name>
        <dbReference type="ChEBI" id="CHEBI:29105"/>
    </ligand>
</feature>
<keyword evidence="4 7" id="KW-0456">Lyase</keyword>
<dbReference type="PANTHER" id="PTHR11002">
    <property type="entry name" value="CARBONIC ANHYDRASE"/>
    <property type="match status" value="1"/>
</dbReference>
<reference evidence="8 9" key="1">
    <citation type="journal article" date="2010" name="Stand. Genomic Sci.">
        <title>Complete genome sequence of Coraliomargarita akajimensis type strain (04OKA010-24).</title>
        <authorList>
            <person name="Mavromatis K."/>
            <person name="Abt B."/>
            <person name="Brambilla E."/>
            <person name="Lapidus A."/>
            <person name="Copeland A."/>
            <person name="Deshpande S."/>
            <person name="Nolan M."/>
            <person name="Lucas S."/>
            <person name="Tice H."/>
            <person name="Cheng J.F."/>
            <person name="Han C."/>
            <person name="Detter J.C."/>
            <person name="Woyke T."/>
            <person name="Goodwin L."/>
            <person name="Pitluck S."/>
            <person name="Held B."/>
            <person name="Brettin T."/>
            <person name="Tapia R."/>
            <person name="Ivanova N."/>
            <person name="Mikhailova N."/>
            <person name="Pati A."/>
            <person name="Liolios K."/>
            <person name="Chen A."/>
            <person name="Palaniappan K."/>
            <person name="Land M."/>
            <person name="Hauser L."/>
            <person name="Chang Y.J."/>
            <person name="Jeffries C.D."/>
            <person name="Rohde M."/>
            <person name="Goker M."/>
            <person name="Bristow J."/>
            <person name="Eisen J.A."/>
            <person name="Markowitz V."/>
            <person name="Hugenholtz P."/>
            <person name="Klenk H.P."/>
            <person name="Kyrpides N.C."/>
        </authorList>
    </citation>
    <scope>NUCLEOTIDE SEQUENCE [LARGE SCALE GENOMIC DNA]</scope>
    <source>
        <strain evidence="9">DSM 45221 / IAM 15411 / JCM 23193 / KCTC 12865</strain>
    </source>
</reference>
<dbReference type="InterPro" id="IPR001765">
    <property type="entry name" value="Carbonic_anhydrase"/>
</dbReference>
<evidence type="ECO:0000313" key="8">
    <source>
        <dbReference type="EMBL" id="ADE55248.1"/>
    </source>
</evidence>
<dbReference type="InterPro" id="IPR015892">
    <property type="entry name" value="Carbonic_anhydrase_CS"/>
</dbReference>
<evidence type="ECO:0000256" key="5">
    <source>
        <dbReference type="ARBA" id="ARBA00048348"/>
    </source>
</evidence>
<feature type="binding site" evidence="6">
    <location>
        <position position="42"/>
    </location>
    <ligand>
        <name>Zn(2+)</name>
        <dbReference type="ChEBI" id="CHEBI:29105"/>
    </ligand>
</feature>
<dbReference type="NCBIfam" id="NF007756">
    <property type="entry name" value="PRK10437.1"/>
    <property type="match status" value="1"/>
</dbReference>
<dbReference type="KEGG" id="caa:Caka_2231"/>
<dbReference type="Gene3D" id="3.40.1050.10">
    <property type="entry name" value="Carbonic anhydrase"/>
    <property type="match status" value="1"/>
</dbReference>
<dbReference type="AlphaFoldDB" id="D5EM88"/>
<evidence type="ECO:0000256" key="6">
    <source>
        <dbReference type="PIRSR" id="PIRSR601765-1"/>
    </source>
</evidence>
<keyword evidence="2 6" id="KW-0479">Metal-binding</keyword>
<evidence type="ECO:0000256" key="1">
    <source>
        <dbReference type="ARBA" id="ARBA00006217"/>
    </source>
</evidence>
<accession>D5EM88</accession>
<dbReference type="EMBL" id="CP001998">
    <property type="protein sequence ID" value="ADE55248.1"/>
    <property type="molecule type" value="Genomic_DNA"/>
</dbReference>
<dbReference type="HOGENOM" id="CLU_053879_3_1_0"/>
<dbReference type="PROSITE" id="PS00704">
    <property type="entry name" value="PROK_CO2_ANHYDRASE_1"/>
    <property type="match status" value="1"/>
</dbReference>
<dbReference type="Proteomes" id="UP000000925">
    <property type="component" value="Chromosome"/>
</dbReference>